<sequence>MLRATPEQKQPDLSADNEVIWYLYMLRTANNRLYTGITTDIERRFKQHQSGKGAKALRGAGTLTLVYQCKVGGHSEALKLEYRIKQLSKQQKEKLVSNQVIPANTHAT</sequence>
<organism evidence="3 4">
    <name type="scientific">Budvicia aquatica</name>
    <dbReference type="NCBI Taxonomy" id="82979"/>
    <lineage>
        <taxon>Bacteria</taxon>
        <taxon>Pseudomonadati</taxon>
        <taxon>Pseudomonadota</taxon>
        <taxon>Gammaproteobacteria</taxon>
        <taxon>Enterobacterales</taxon>
        <taxon>Budviciaceae</taxon>
        <taxon>Budvicia</taxon>
    </lineage>
</organism>
<dbReference type="Pfam" id="PF01541">
    <property type="entry name" value="GIY-YIG"/>
    <property type="match status" value="1"/>
</dbReference>
<dbReference type="EMBL" id="CAADJA010000002">
    <property type="protein sequence ID" value="VFS45325.1"/>
    <property type="molecule type" value="Genomic_DNA"/>
</dbReference>
<evidence type="ECO:0000313" key="4">
    <source>
        <dbReference type="Proteomes" id="UP000373449"/>
    </source>
</evidence>
<dbReference type="PANTHER" id="PTHR34477">
    <property type="entry name" value="UPF0213 PROTEIN YHBQ"/>
    <property type="match status" value="1"/>
</dbReference>
<dbReference type="PANTHER" id="PTHR34477:SF1">
    <property type="entry name" value="UPF0213 PROTEIN YHBQ"/>
    <property type="match status" value="1"/>
</dbReference>
<reference evidence="3 4" key="1">
    <citation type="submission" date="2019-03" db="EMBL/GenBank/DDBJ databases">
        <authorList>
            <consortium name="Pathogen Informatics"/>
        </authorList>
    </citation>
    <scope>NUCLEOTIDE SEQUENCE [LARGE SCALE GENOMIC DNA]</scope>
    <source>
        <strain evidence="3 4">NCTC12282</strain>
    </source>
</reference>
<gene>
    <name evidence="3" type="ORF">NCTC12282_00197</name>
</gene>
<comment type="similarity">
    <text evidence="1">Belongs to the UPF0213 family.</text>
</comment>
<name>A0A484ZBJ8_9GAMM</name>
<dbReference type="SUPFAM" id="SSF82771">
    <property type="entry name" value="GIY-YIG endonuclease"/>
    <property type="match status" value="1"/>
</dbReference>
<protein>
    <submittedName>
        <fullName evidence="3">GIY-YIG nuclease superfamily protein</fullName>
    </submittedName>
</protein>
<dbReference type="InterPro" id="IPR000305">
    <property type="entry name" value="GIY-YIG_endonuc"/>
</dbReference>
<dbReference type="AlphaFoldDB" id="A0A484ZBJ8"/>
<dbReference type="PROSITE" id="PS50164">
    <property type="entry name" value="GIY_YIG"/>
    <property type="match status" value="1"/>
</dbReference>
<dbReference type="CDD" id="cd10456">
    <property type="entry name" value="GIY-YIG_UPF0213"/>
    <property type="match status" value="1"/>
</dbReference>
<accession>A0A484ZBJ8</accession>
<evidence type="ECO:0000259" key="2">
    <source>
        <dbReference type="PROSITE" id="PS50164"/>
    </source>
</evidence>
<feature type="domain" description="GIY-YIG" evidence="2">
    <location>
        <begin position="19"/>
        <end position="94"/>
    </location>
</feature>
<evidence type="ECO:0000313" key="3">
    <source>
        <dbReference type="EMBL" id="VFS45325.1"/>
    </source>
</evidence>
<proteinExistence type="inferred from homology"/>
<dbReference type="InterPro" id="IPR050190">
    <property type="entry name" value="UPF0213_domain"/>
</dbReference>
<dbReference type="Gene3D" id="3.40.1440.10">
    <property type="entry name" value="GIY-YIG endonuclease"/>
    <property type="match status" value="1"/>
</dbReference>
<dbReference type="Proteomes" id="UP000373449">
    <property type="component" value="Unassembled WGS sequence"/>
</dbReference>
<evidence type="ECO:0000256" key="1">
    <source>
        <dbReference type="ARBA" id="ARBA00007435"/>
    </source>
</evidence>
<dbReference type="InterPro" id="IPR035901">
    <property type="entry name" value="GIY-YIG_endonuc_sf"/>
</dbReference>